<dbReference type="AlphaFoldDB" id="A0A5D3K0B2"/>
<sequence length="156" mass="17116">MQKILTPFCALHSLDCQGMPFVLLNTIFCRYLKPRNDALTAFPRKPALLLALVVLTGLAAHPAGAQSAIAEGEKLAFDRGKGNCLTCHVIKGGDLPGTIGPELKDIKAKYPDRNELVAILFDETKRNPQTMMPPFGRNRLLTDQEISAIVDFLQTL</sequence>
<dbReference type="NCBIfam" id="TIGR04485">
    <property type="entry name" value="thiosulf_SoxX"/>
    <property type="match status" value="1"/>
</dbReference>
<feature type="domain" description="Cytochrome c" evidence="5">
    <location>
        <begin position="67"/>
        <end position="156"/>
    </location>
</feature>
<dbReference type="EMBL" id="VSSS01000067">
    <property type="protein sequence ID" value="TYL88304.1"/>
    <property type="molecule type" value="Genomic_DNA"/>
</dbReference>
<gene>
    <name evidence="6" type="primary">soxX</name>
    <name evidence="6" type="ORF">FXB40_38240</name>
</gene>
<keyword evidence="3 4" id="KW-0408">Iron</keyword>
<keyword evidence="7" id="KW-1185">Reference proteome</keyword>
<dbReference type="GO" id="GO:0020037">
    <property type="term" value="F:heme binding"/>
    <property type="evidence" value="ECO:0007669"/>
    <property type="project" value="InterPro"/>
</dbReference>
<dbReference type="InterPro" id="IPR030999">
    <property type="entry name" value="Thiosulf_SoxX"/>
</dbReference>
<evidence type="ECO:0000256" key="1">
    <source>
        <dbReference type="ARBA" id="ARBA00022617"/>
    </source>
</evidence>
<accession>A0A5D3K0B2</accession>
<dbReference type="PROSITE" id="PS51007">
    <property type="entry name" value="CYTC"/>
    <property type="match status" value="1"/>
</dbReference>
<dbReference type="SUPFAM" id="SSF46626">
    <property type="entry name" value="Cytochrome c"/>
    <property type="match status" value="1"/>
</dbReference>
<dbReference type="InterPro" id="IPR036909">
    <property type="entry name" value="Cyt_c-like_dom_sf"/>
</dbReference>
<dbReference type="OrthoDB" id="9793634at2"/>
<evidence type="ECO:0000259" key="5">
    <source>
        <dbReference type="PROSITE" id="PS51007"/>
    </source>
</evidence>
<evidence type="ECO:0000313" key="7">
    <source>
        <dbReference type="Proteomes" id="UP000324758"/>
    </source>
</evidence>
<organism evidence="6 7">
    <name type="scientific">Bradyrhizobium rifense</name>
    <dbReference type="NCBI Taxonomy" id="515499"/>
    <lineage>
        <taxon>Bacteria</taxon>
        <taxon>Pseudomonadati</taxon>
        <taxon>Pseudomonadota</taxon>
        <taxon>Alphaproteobacteria</taxon>
        <taxon>Hyphomicrobiales</taxon>
        <taxon>Nitrobacteraceae</taxon>
        <taxon>Bradyrhizobium</taxon>
    </lineage>
</organism>
<dbReference type="InterPro" id="IPR009056">
    <property type="entry name" value="Cyt_c-like_dom"/>
</dbReference>
<keyword evidence="1 4" id="KW-0349">Heme</keyword>
<dbReference type="GO" id="GO:0009055">
    <property type="term" value="F:electron transfer activity"/>
    <property type="evidence" value="ECO:0007669"/>
    <property type="project" value="InterPro"/>
</dbReference>
<keyword evidence="2 4" id="KW-0479">Metal-binding</keyword>
<dbReference type="GO" id="GO:0046872">
    <property type="term" value="F:metal ion binding"/>
    <property type="evidence" value="ECO:0007669"/>
    <property type="project" value="UniProtKB-KW"/>
</dbReference>
<evidence type="ECO:0000256" key="4">
    <source>
        <dbReference type="PROSITE-ProRule" id="PRU00433"/>
    </source>
</evidence>
<dbReference type="Proteomes" id="UP000324758">
    <property type="component" value="Unassembled WGS sequence"/>
</dbReference>
<dbReference type="Gene3D" id="1.10.760.10">
    <property type="entry name" value="Cytochrome c-like domain"/>
    <property type="match status" value="1"/>
</dbReference>
<reference evidence="6 7" key="1">
    <citation type="submission" date="2019-08" db="EMBL/GenBank/DDBJ databases">
        <title>Bradyrhizobium hipponensis sp. nov., a rhizobium isolated from a Lupinus angustifolius root nodule in Tunisia.</title>
        <authorList>
            <person name="Off K."/>
            <person name="Rejili M."/>
            <person name="Mars M."/>
            <person name="Brachmann A."/>
            <person name="Marin M."/>
        </authorList>
    </citation>
    <scope>NUCLEOTIDE SEQUENCE [LARGE SCALE GENOMIC DNA]</scope>
    <source>
        <strain evidence="6 7">CTAW71</strain>
    </source>
</reference>
<evidence type="ECO:0000256" key="2">
    <source>
        <dbReference type="ARBA" id="ARBA00022723"/>
    </source>
</evidence>
<protein>
    <submittedName>
        <fullName evidence="6">Sulfur oxidation c-type cytochrome SoxX</fullName>
    </submittedName>
</protein>
<proteinExistence type="predicted"/>
<evidence type="ECO:0000256" key="3">
    <source>
        <dbReference type="ARBA" id="ARBA00023004"/>
    </source>
</evidence>
<evidence type="ECO:0000313" key="6">
    <source>
        <dbReference type="EMBL" id="TYL88304.1"/>
    </source>
</evidence>
<dbReference type="Pfam" id="PF00034">
    <property type="entry name" value="Cytochrom_C"/>
    <property type="match status" value="1"/>
</dbReference>
<comment type="caution">
    <text evidence="6">The sequence shown here is derived from an EMBL/GenBank/DDBJ whole genome shotgun (WGS) entry which is preliminary data.</text>
</comment>
<name>A0A5D3K0B2_9BRAD</name>